<sequence length="733" mass="84217">MEPSSISESFHTARSSLLSSIASSSHHSSYGSTPSVASTVRPSTQQQPPNMLSNAPSARSPSIPQQDAREGQPEIDPQACDSTDHDETMSHSTSDTMQAPDTSNVRQTDIFLCAITERKSLNDSPKLQKANKSFKFERRLDWREMEVELAAYHVSLYTMPRVRCQNVIYNHLDKKFRLVSELEDVLELTARTAGNAGVTILLRPQTTEAVQKWYMLLYFQIPKRSRAVIPDITEIHVPDIDIEIRVPISAATSITYRDLKDMVLLQMANDESVKKILSDWHQHQELYFCWRNGDRLFWCTDENMQLLGPRAIEGIQRLELRKMNHMSTEISINDQQLIEPESIEGILLRLTNANGQLIRNQKFSQRRFYFATHQQYLMILPAASQSLKREQQVDASLGFVDLCEVVQVKPWASAFTPGSAYQSSASVWSTSSSTPIIHQQRQQQTERKPRLCWCCLPMSPHPRKNAVKQERAKKCFEITMKDNLKIVYQTTSVDERDTWIQQLQALSQYWKAQKHQNVQLQVQLQKAQLATMGHLSYEFGKSLQCEEDVAVTAVPDGKDVEQLLPKIWNCCIPLCCRFIMITGPLFYRSHARTPFKQSVFILTRDAQLIQFNDVERNKVTGQIIPSVYHAKKRTHDLTGSYVYIDNHAAPLQRPARMYEDGLVAPKDEEPTSCIFSLWLPAKRKYFSRRQQKVIVTKQHTLHGKLWMFTARTKQDKELWISAIRAVLDRCQAQ</sequence>
<dbReference type="InterPro" id="IPR001849">
    <property type="entry name" value="PH_domain"/>
</dbReference>
<dbReference type="GO" id="GO:1902657">
    <property type="term" value="P:protein localization to prospore membrane"/>
    <property type="evidence" value="ECO:0007669"/>
    <property type="project" value="InterPro"/>
</dbReference>
<dbReference type="EMBL" id="JAEPQZ010000001">
    <property type="protein sequence ID" value="KAG2185913.1"/>
    <property type="molecule type" value="Genomic_DNA"/>
</dbReference>
<dbReference type="InterPro" id="IPR040345">
    <property type="entry name" value="Mug56/Spo71"/>
</dbReference>
<feature type="compositionally biased region" description="Polar residues" evidence="1">
    <location>
        <begin position="36"/>
        <end position="65"/>
    </location>
</feature>
<dbReference type="InterPro" id="IPR039486">
    <property type="entry name" value="Mug56/Spo71_PH"/>
</dbReference>
<dbReference type="PANTHER" id="PTHR28076:SF1">
    <property type="entry name" value="PROSPORE MEMBRANE ADAPTER PROTEIN SPO71"/>
    <property type="match status" value="1"/>
</dbReference>
<accession>A0A8H7Q4V1</accession>
<dbReference type="PROSITE" id="PS50003">
    <property type="entry name" value="PH_DOMAIN"/>
    <property type="match status" value="2"/>
</dbReference>
<organism evidence="3 4">
    <name type="scientific">Mortierella isabellina</name>
    <name type="common">Filamentous fungus</name>
    <name type="synonym">Umbelopsis isabellina</name>
    <dbReference type="NCBI Taxonomy" id="91625"/>
    <lineage>
        <taxon>Eukaryota</taxon>
        <taxon>Fungi</taxon>
        <taxon>Fungi incertae sedis</taxon>
        <taxon>Mucoromycota</taxon>
        <taxon>Mucoromycotina</taxon>
        <taxon>Umbelopsidomycetes</taxon>
        <taxon>Umbelopsidales</taxon>
        <taxon>Umbelopsidaceae</taxon>
        <taxon>Umbelopsis</taxon>
    </lineage>
</organism>
<dbReference type="Pfam" id="PF15404">
    <property type="entry name" value="PH_4"/>
    <property type="match status" value="1"/>
</dbReference>
<gene>
    <name evidence="3" type="ORF">INT43_002351</name>
</gene>
<dbReference type="Proteomes" id="UP000654370">
    <property type="component" value="Unassembled WGS sequence"/>
</dbReference>
<feature type="compositionally biased region" description="Low complexity" evidence="1">
    <location>
        <begin position="19"/>
        <end position="35"/>
    </location>
</feature>
<proteinExistence type="predicted"/>
<feature type="region of interest" description="Disordered" evidence="1">
    <location>
        <begin position="19"/>
        <end position="103"/>
    </location>
</feature>
<name>A0A8H7Q4V1_MORIS</name>
<protein>
    <recommendedName>
        <fullName evidence="2">PH domain-containing protein</fullName>
    </recommendedName>
</protein>
<reference evidence="3" key="1">
    <citation type="submission" date="2020-12" db="EMBL/GenBank/DDBJ databases">
        <title>Metabolic potential, ecology and presence of endohyphal bacteria is reflected in genomic diversity of Mucoromycotina.</title>
        <authorList>
            <person name="Muszewska A."/>
            <person name="Okrasinska A."/>
            <person name="Steczkiewicz K."/>
            <person name="Drgas O."/>
            <person name="Orlowska M."/>
            <person name="Perlinska-Lenart U."/>
            <person name="Aleksandrzak-Piekarczyk T."/>
            <person name="Szatraj K."/>
            <person name="Zielenkiewicz U."/>
            <person name="Pilsyk S."/>
            <person name="Malc E."/>
            <person name="Mieczkowski P."/>
            <person name="Kruszewska J.S."/>
            <person name="Biernat P."/>
            <person name="Pawlowska J."/>
        </authorList>
    </citation>
    <scope>NUCLEOTIDE SEQUENCE</scope>
    <source>
        <strain evidence="3">WA0000067209</strain>
    </source>
</reference>
<feature type="compositionally biased region" description="Polar residues" evidence="1">
    <location>
        <begin position="90"/>
        <end position="103"/>
    </location>
</feature>
<dbReference type="SUPFAM" id="SSF50729">
    <property type="entry name" value="PH domain-like"/>
    <property type="match status" value="1"/>
</dbReference>
<dbReference type="OrthoDB" id="5579281at2759"/>
<dbReference type="PANTHER" id="PTHR28076">
    <property type="entry name" value="SPORULATION-SPECIFIC PROTEIN 71"/>
    <property type="match status" value="1"/>
</dbReference>
<evidence type="ECO:0000313" key="3">
    <source>
        <dbReference type="EMBL" id="KAG2185913.1"/>
    </source>
</evidence>
<feature type="domain" description="PH" evidence="2">
    <location>
        <begin position="340"/>
        <end position="508"/>
    </location>
</feature>
<dbReference type="CDD" id="cd00821">
    <property type="entry name" value="PH"/>
    <property type="match status" value="1"/>
</dbReference>
<keyword evidence="4" id="KW-1185">Reference proteome</keyword>
<feature type="domain" description="PH" evidence="2">
    <location>
        <begin position="578"/>
        <end position="728"/>
    </location>
</feature>
<evidence type="ECO:0000256" key="1">
    <source>
        <dbReference type="SAM" id="MobiDB-lite"/>
    </source>
</evidence>
<comment type="caution">
    <text evidence="3">The sequence shown here is derived from an EMBL/GenBank/DDBJ whole genome shotgun (WGS) entry which is preliminary data.</text>
</comment>
<evidence type="ECO:0000259" key="2">
    <source>
        <dbReference type="PROSITE" id="PS50003"/>
    </source>
</evidence>
<dbReference type="AlphaFoldDB" id="A0A8H7Q4V1"/>
<dbReference type="InterPro" id="IPR011993">
    <property type="entry name" value="PH-like_dom_sf"/>
</dbReference>
<evidence type="ECO:0000313" key="4">
    <source>
        <dbReference type="Proteomes" id="UP000654370"/>
    </source>
</evidence>
<dbReference type="SMART" id="SM00233">
    <property type="entry name" value="PH"/>
    <property type="match status" value="2"/>
</dbReference>
<dbReference type="Gene3D" id="2.30.29.30">
    <property type="entry name" value="Pleckstrin-homology domain (PH domain)/Phosphotyrosine-binding domain (PTB)"/>
    <property type="match status" value="1"/>
</dbReference>